<gene>
    <name evidence="3" type="ORF">Defa_21010</name>
</gene>
<evidence type="ECO:0000256" key="2">
    <source>
        <dbReference type="SAM" id="MobiDB-lite"/>
    </source>
</evidence>
<evidence type="ECO:0000256" key="1">
    <source>
        <dbReference type="SAM" id="Coils"/>
    </source>
</evidence>
<sequence>MVARVTQFPHERCAPVDTSITATGHTKFCRHSRILIDKDNHEVECKDCGKTLDPFEVLLGYADSERKHKREIARLEAAQRAMAEIQSAWSFTQQERRRINRAMDDAKHEDTDNA</sequence>
<evidence type="ECO:0000313" key="3">
    <source>
        <dbReference type="EMBL" id="GAB1254614.1"/>
    </source>
</evidence>
<feature type="coiled-coil region" evidence="1">
    <location>
        <begin position="61"/>
        <end position="88"/>
    </location>
</feature>
<comment type="caution">
    <text evidence="3">The sequence shown here is derived from an EMBL/GenBank/DDBJ whole genome shotgun (WGS) entry which is preliminary data.</text>
</comment>
<dbReference type="Proteomes" id="UP001628192">
    <property type="component" value="Unassembled WGS sequence"/>
</dbReference>
<organism evidence="3 4">
    <name type="scientific">Desulfovibrio falkowii</name>
    <dbReference type="NCBI Taxonomy" id="3136602"/>
    <lineage>
        <taxon>Bacteria</taxon>
        <taxon>Pseudomonadati</taxon>
        <taxon>Thermodesulfobacteriota</taxon>
        <taxon>Desulfovibrionia</taxon>
        <taxon>Desulfovibrionales</taxon>
        <taxon>Desulfovibrionaceae</taxon>
        <taxon>Desulfovibrio</taxon>
    </lineage>
</organism>
<evidence type="ECO:0000313" key="4">
    <source>
        <dbReference type="Proteomes" id="UP001628192"/>
    </source>
</evidence>
<dbReference type="EMBL" id="BAAFSG010000001">
    <property type="protein sequence ID" value="GAB1254614.1"/>
    <property type="molecule type" value="Genomic_DNA"/>
</dbReference>
<keyword evidence="1" id="KW-0175">Coiled coil</keyword>
<evidence type="ECO:0008006" key="5">
    <source>
        <dbReference type="Google" id="ProtNLM"/>
    </source>
</evidence>
<proteinExistence type="predicted"/>
<accession>A0ABQ0E9Y2</accession>
<name>A0ABQ0E9Y2_9BACT</name>
<reference evidence="3 4" key="1">
    <citation type="journal article" date="2025" name="Int. J. Syst. Evol. Microbiol.">
        <title>Desulfovibrio falkowii sp. nov., Porphyromonas miyakawae sp. nov., Mediterraneibacter flintii sp. nov. and Owariibacterium komagatae gen. nov., sp. nov., isolated from human faeces.</title>
        <authorList>
            <person name="Hamaguchi T."/>
            <person name="Ohara M."/>
            <person name="Hisatomi A."/>
            <person name="Sekiguchi K."/>
            <person name="Takeda J.I."/>
            <person name="Ueyama J."/>
            <person name="Ito M."/>
            <person name="Nishiwaki H."/>
            <person name="Ogi T."/>
            <person name="Hirayama M."/>
            <person name="Ohkuma M."/>
            <person name="Sakamoto M."/>
            <person name="Ohno K."/>
        </authorList>
    </citation>
    <scope>NUCLEOTIDE SEQUENCE [LARGE SCALE GENOMIC DNA]</scope>
    <source>
        <strain evidence="3 4">13CB8C</strain>
    </source>
</reference>
<keyword evidence="4" id="KW-1185">Reference proteome</keyword>
<feature type="region of interest" description="Disordered" evidence="2">
    <location>
        <begin position="94"/>
        <end position="114"/>
    </location>
</feature>
<protein>
    <recommendedName>
        <fullName evidence="5">Bacteriophage protein</fullName>
    </recommendedName>
</protein>